<feature type="compositionally biased region" description="Low complexity" evidence="1">
    <location>
        <begin position="310"/>
        <end position="321"/>
    </location>
</feature>
<dbReference type="Proteomes" id="UP001501920">
    <property type="component" value="Chromosome 5"/>
</dbReference>
<dbReference type="InterPro" id="IPR029406">
    <property type="entry name" value="ETAA1"/>
</dbReference>
<feature type="region of interest" description="Disordered" evidence="1">
    <location>
        <begin position="301"/>
        <end position="321"/>
    </location>
</feature>
<dbReference type="GO" id="GO:0031297">
    <property type="term" value="P:replication fork processing"/>
    <property type="evidence" value="ECO:0007669"/>
    <property type="project" value="TreeGrafter"/>
</dbReference>
<evidence type="ECO:0000313" key="3">
    <source>
        <dbReference type="Proteomes" id="UP001501920"/>
    </source>
</evidence>
<evidence type="ECO:0000313" key="2">
    <source>
        <dbReference type="Ensembl" id="ENSPNAP00000060697.1"/>
    </source>
</evidence>
<dbReference type="PANTHER" id="PTHR16434:SF2">
    <property type="entry name" value="EWING'S TUMOR-ASSOCIATED ANTIGEN 1"/>
    <property type="match status" value="1"/>
</dbReference>
<accession>A0AAR2KE27</accession>
<feature type="compositionally biased region" description="Polar residues" evidence="1">
    <location>
        <begin position="35"/>
        <end position="45"/>
    </location>
</feature>
<dbReference type="PANTHER" id="PTHR16434">
    <property type="entry name" value="EWING'S TUMOR-ASSOCIATED ANTIGEN 1 ETAA1"/>
    <property type="match status" value="1"/>
</dbReference>
<feature type="compositionally biased region" description="Basic and acidic residues" evidence="1">
    <location>
        <begin position="150"/>
        <end position="172"/>
    </location>
</feature>
<feature type="region of interest" description="Disordered" evidence="1">
    <location>
        <begin position="28"/>
        <end position="48"/>
    </location>
</feature>
<reference evidence="2 3" key="1">
    <citation type="submission" date="2020-10" db="EMBL/GenBank/DDBJ databases">
        <title>Pygocentrus nattereri (red-bellied piranha) genome, fPygNat1, primary haplotype.</title>
        <authorList>
            <person name="Myers G."/>
            <person name="Meyer A."/>
            <person name="Karagic N."/>
            <person name="Pippel M."/>
            <person name="Winkler S."/>
            <person name="Tracey A."/>
            <person name="Wood J."/>
            <person name="Formenti G."/>
            <person name="Howe K."/>
            <person name="Fedrigo O."/>
            <person name="Jarvis E.D."/>
        </authorList>
    </citation>
    <scope>NUCLEOTIDE SEQUENCE [LARGE SCALE GENOMIC DNA]</scope>
</reference>
<dbReference type="GO" id="GO:2000001">
    <property type="term" value="P:regulation of DNA damage checkpoint"/>
    <property type="evidence" value="ECO:0007669"/>
    <property type="project" value="TreeGrafter"/>
</dbReference>
<dbReference type="GeneTree" id="ENSGT00390000009597"/>
<keyword evidence="3" id="KW-1185">Reference proteome</keyword>
<feature type="region of interest" description="Disordered" evidence="1">
    <location>
        <begin position="147"/>
        <end position="172"/>
    </location>
</feature>
<feature type="region of interest" description="Disordered" evidence="1">
    <location>
        <begin position="214"/>
        <end position="267"/>
    </location>
</feature>
<proteinExistence type="predicted"/>
<protein>
    <submittedName>
        <fullName evidence="2">ETAA1 activator of ATR kinase b</fullName>
    </submittedName>
</protein>
<reference evidence="2" key="3">
    <citation type="submission" date="2025-09" db="UniProtKB">
        <authorList>
            <consortium name="Ensembl"/>
        </authorList>
    </citation>
    <scope>IDENTIFICATION</scope>
</reference>
<name>A0AAR2KE27_PYGNA</name>
<feature type="region of interest" description="Disordered" evidence="1">
    <location>
        <begin position="455"/>
        <end position="480"/>
    </location>
</feature>
<dbReference type="Pfam" id="PF15350">
    <property type="entry name" value="ETAA1"/>
    <property type="match status" value="1"/>
</dbReference>
<dbReference type="AlphaFoldDB" id="A0AAR2KE27"/>
<dbReference type="GO" id="GO:0043539">
    <property type="term" value="F:protein serine/threonine kinase activator activity"/>
    <property type="evidence" value="ECO:0007669"/>
    <property type="project" value="TreeGrafter"/>
</dbReference>
<dbReference type="GO" id="GO:0006974">
    <property type="term" value="P:DNA damage response"/>
    <property type="evidence" value="ECO:0007669"/>
    <property type="project" value="TreeGrafter"/>
</dbReference>
<organism evidence="2 3">
    <name type="scientific">Pygocentrus nattereri</name>
    <name type="common">Red-bellied piranha</name>
    <dbReference type="NCBI Taxonomy" id="42514"/>
    <lineage>
        <taxon>Eukaryota</taxon>
        <taxon>Metazoa</taxon>
        <taxon>Chordata</taxon>
        <taxon>Craniata</taxon>
        <taxon>Vertebrata</taxon>
        <taxon>Euteleostomi</taxon>
        <taxon>Actinopterygii</taxon>
        <taxon>Neopterygii</taxon>
        <taxon>Teleostei</taxon>
        <taxon>Ostariophysi</taxon>
        <taxon>Characiformes</taxon>
        <taxon>Characoidei</taxon>
        <taxon>Pygocentrus</taxon>
    </lineage>
</organism>
<dbReference type="GO" id="GO:0043596">
    <property type="term" value="C:nuclear replication fork"/>
    <property type="evidence" value="ECO:0007669"/>
    <property type="project" value="TreeGrafter"/>
</dbReference>
<sequence length="588" mass="64866">MSRKINIVTHLNFFKHENNNDFISDLETPKRQSRNRFNGCSTGDSPSEADALQDIIWDPASPTPVWNGKGAGEGVRVVEISDIVNRIAPKVSIDFPVDKDLVLQWIGDSAIPCTPEIQQPRVRRISARRQSNNVEDLMKLAKQFDINMTRQDEERQLENKGRNTEGSNKLDRSIASHSVLDGIEPSGAKHFPVPAKPEVLSHEEELHALFDGPTQYLSGRLSPPSVNGSQESRTESAALDAKKPDTAGSKNFPEDAAQVPKSVFDDDWDNDDLLNDSFVLEMTQNPDLSCSCPKKTGSVMSSKCEPTNVASSSGSGSRASFSPLLLSSNSNRYTRTLSKAPYTNPSTFRPQPVAPVNTGIAQQLPKTSPDPAKMERSENNQAEAQIFPCKRGPVSDFDRTKREIKGIVGAKKSDSLTGTSGKDFKTLDWGVWGDGDDDLLYQACDDVERISASQEEQKQNSCADFQSNKPTKAPSSKDTTCFSNNFVNDNTQPGQPREPSQVTRIFGRSHSIPAALNPQWTIHEVSTHSQSAESTFHHSTFKRHQSDPVPLAQPVVKCTAAEIERKKQEAIARRRFRLQTNQNPGAPT</sequence>
<evidence type="ECO:0000256" key="1">
    <source>
        <dbReference type="SAM" id="MobiDB-lite"/>
    </source>
</evidence>
<dbReference type="Ensembl" id="ENSPNAT00000077652.1">
    <property type="protein sequence ID" value="ENSPNAP00000060697.1"/>
    <property type="gene ID" value="ENSPNAG00000033259.1"/>
</dbReference>
<reference evidence="2" key="2">
    <citation type="submission" date="2025-08" db="UniProtKB">
        <authorList>
            <consortium name="Ensembl"/>
        </authorList>
    </citation>
    <scope>IDENTIFICATION</scope>
</reference>